<reference evidence="1" key="1">
    <citation type="submission" date="2018-02" db="EMBL/GenBank/DDBJ databases">
        <title>Rhizophora mucronata_Transcriptome.</title>
        <authorList>
            <person name="Meera S.P."/>
            <person name="Sreeshan A."/>
            <person name="Augustine A."/>
        </authorList>
    </citation>
    <scope>NUCLEOTIDE SEQUENCE</scope>
    <source>
        <tissue evidence="1">Leaf</tissue>
    </source>
</reference>
<protein>
    <submittedName>
        <fullName evidence="1">Uncharacterized protein</fullName>
    </submittedName>
</protein>
<proteinExistence type="predicted"/>
<accession>A0A2P2NEP9</accession>
<sequence>MSFTLKIFVINSNCCGKTSIKRHTNMHMRSITCEAFSQVQVLERFCAVQFSYLQI</sequence>
<dbReference type="EMBL" id="GGEC01060477">
    <property type="protein sequence ID" value="MBX40961.1"/>
    <property type="molecule type" value="Transcribed_RNA"/>
</dbReference>
<name>A0A2P2NEP9_RHIMU</name>
<organism evidence="1">
    <name type="scientific">Rhizophora mucronata</name>
    <name type="common">Asiatic mangrove</name>
    <dbReference type="NCBI Taxonomy" id="61149"/>
    <lineage>
        <taxon>Eukaryota</taxon>
        <taxon>Viridiplantae</taxon>
        <taxon>Streptophyta</taxon>
        <taxon>Embryophyta</taxon>
        <taxon>Tracheophyta</taxon>
        <taxon>Spermatophyta</taxon>
        <taxon>Magnoliopsida</taxon>
        <taxon>eudicotyledons</taxon>
        <taxon>Gunneridae</taxon>
        <taxon>Pentapetalae</taxon>
        <taxon>rosids</taxon>
        <taxon>fabids</taxon>
        <taxon>Malpighiales</taxon>
        <taxon>Rhizophoraceae</taxon>
        <taxon>Rhizophora</taxon>
    </lineage>
</organism>
<dbReference type="AlphaFoldDB" id="A0A2P2NEP9"/>
<evidence type="ECO:0000313" key="1">
    <source>
        <dbReference type="EMBL" id="MBX40961.1"/>
    </source>
</evidence>